<gene>
    <name evidence="3" type="ORF">PN36_30655</name>
</gene>
<dbReference type="AlphaFoldDB" id="A0A0A6PFX8"/>
<keyword evidence="4" id="KW-1185">Reference proteome</keyword>
<evidence type="ECO:0000313" key="4">
    <source>
        <dbReference type="Proteomes" id="UP000030428"/>
    </source>
</evidence>
<reference evidence="3 4" key="1">
    <citation type="journal article" date="2016" name="Front. Microbiol.">
        <title>Single-Cell (Meta-)Genomics of a Dimorphic Candidatus Thiomargarita nelsonii Reveals Genomic Plasticity.</title>
        <authorList>
            <person name="Flood B.E."/>
            <person name="Fliss P."/>
            <person name="Jones D.S."/>
            <person name="Dick G.J."/>
            <person name="Jain S."/>
            <person name="Kaster A.K."/>
            <person name="Winkel M."/>
            <person name="Mussmann M."/>
            <person name="Bailey J."/>
        </authorList>
    </citation>
    <scope>NUCLEOTIDE SEQUENCE [LARGE SCALE GENOMIC DNA]</scope>
    <source>
        <strain evidence="3">Hydrate Ridge</strain>
    </source>
</reference>
<evidence type="ECO:0000256" key="1">
    <source>
        <dbReference type="ARBA" id="ARBA00022737"/>
    </source>
</evidence>
<comment type="caution">
    <text evidence="3">The sequence shown here is derived from an EMBL/GenBank/DDBJ whole genome shotgun (WGS) entry which is preliminary data.</text>
</comment>
<accession>A0A0A6PFX8</accession>
<organism evidence="3 4">
    <name type="scientific">Candidatus Thiomargarita nelsonii</name>
    <dbReference type="NCBI Taxonomy" id="1003181"/>
    <lineage>
        <taxon>Bacteria</taxon>
        <taxon>Pseudomonadati</taxon>
        <taxon>Pseudomonadota</taxon>
        <taxon>Gammaproteobacteria</taxon>
        <taxon>Thiotrichales</taxon>
        <taxon>Thiotrichaceae</taxon>
        <taxon>Thiomargarita</taxon>
    </lineage>
</organism>
<protein>
    <recommendedName>
        <fullName evidence="2">C-terminal of Roc COR-B domain-containing protein</fullName>
    </recommendedName>
</protein>
<dbReference type="EMBL" id="JSZA02000230">
    <property type="protein sequence ID" value="KHD09222.1"/>
    <property type="molecule type" value="Genomic_DNA"/>
</dbReference>
<keyword evidence="1" id="KW-0677">Repeat</keyword>
<dbReference type="Gene3D" id="3.30.310.200">
    <property type="match status" value="1"/>
</dbReference>
<dbReference type="InterPro" id="IPR057263">
    <property type="entry name" value="COR-B"/>
</dbReference>
<dbReference type="Proteomes" id="UP000030428">
    <property type="component" value="Unassembled WGS sequence"/>
</dbReference>
<proteinExistence type="predicted"/>
<feature type="domain" description="C-terminal of Roc COR-B" evidence="2">
    <location>
        <begin position="27"/>
        <end position="109"/>
    </location>
</feature>
<name>A0A0A6PFX8_9GAMM</name>
<evidence type="ECO:0000259" key="2">
    <source>
        <dbReference type="Pfam" id="PF25497"/>
    </source>
</evidence>
<sequence>MALFIQEPIKPPIQEPEFEFEFDAEHGLHFILEYDFLPKSIFTRFIIKMHRDIMKNTYWRNGILLRESASNTTALVETDNKRIILQITGQREYLAILLFILKDIHRRFSVNHDYLLKLAAKGRREYLPPENQDKFYKISDLLGIVAPQTETETMQMLEKIVRILEIQGIKEEKDLLAHIDEVVKVNPTMFGVSIDVNALVRKMIKK</sequence>
<evidence type="ECO:0000313" key="3">
    <source>
        <dbReference type="EMBL" id="KHD09222.1"/>
    </source>
</evidence>
<dbReference type="Pfam" id="PF25497">
    <property type="entry name" value="COR-B"/>
    <property type="match status" value="1"/>
</dbReference>